<protein>
    <recommendedName>
        <fullName evidence="4">Gustatory receptor</fullName>
    </recommendedName>
</protein>
<keyword evidence="3" id="KW-1185">Reference proteome</keyword>
<dbReference type="AlphaFoldDB" id="B4KFZ2"/>
<dbReference type="OrthoDB" id="7851609at2759"/>
<keyword evidence="1" id="KW-0472">Membrane</keyword>
<feature type="transmembrane region" description="Helical" evidence="1">
    <location>
        <begin position="338"/>
        <end position="358"/>
    </location>
</feature>
<dbReference type="EMBL" id="CH933807">
    <property type="protein sequence ID" value="EDW12118.2"/>
    <property type="molecule type" value="Genomic_DNA"/>
</dbReference>
<dbReference type="Proteomes" id="UP000009192">
    <property type="component" value="Unassembled WGS sequence"/>
</dbReference>
<feature type="transmembrane region" description="Helical" evidence="1">
    <location>
        <begin position="136"/>
        <end position="163"/>
    </location>
</feature>
<gene>
    <name evidence="2" type="primary">Dmoj\GI17513</name>
    <name evidence="2" type="ORF">Dmoj_GI17513</name>
</gene>
<evidence type="ECO:0000313" key="3">
    <source>
        <dbReference type="Proteomes" id="UP000009192"/>
    </source>
</evidence>
<keyword evidence="1" id="KW-0812">Transmembrane</keyword>
<feature type="transmembrane region" description="Helical" evidence="1">
    <location>
        <begin position="57"/>
        <end position="74"/>
    </location>
</feature>
<feature type="transmembrane region" description="Helical" evidence="1">
    <location>
        <begin position="109"/>
        <end position="130"/>
    </location>
</feature>
<evidence type="ECO:0000256" key="1">
    <source>
        <dbReference type="SAM" id="Phobius"/>
    </source>
</evidence>
<dbReference type="InParanoid" id="B4KFZ2"/>
<dbReference type="KEGG" id="dmo:Dmoj_GI17513"/>
<feature type="transmembrane region" description="Helical" evidence="1">
    <location>
        <begin position="249"/>
        <end position="273"/>
    </location>
</feature>
<reference evidence="2 3" key="1">
    <citation type="journal article" date="2007" name="Nature">
        <title>Evolution of genes and genomes on the Drosophila phylogeny.</title>
        <authorList>
            <consortium name="Drosophila 12 Genomes Consortium"/>
            <person name="Clark A.G."/>
            <person name="Eisen M.B."/>
            <person name="Smith D.R."/>
            <person name="Bergman C.M."/>
            <person name="Oliver B."/>
            <person name="Markow T.A."/>
            <person name="Kaufman T.C."/>
            <person name="Kellis M."/>
            <person name="Gelbart W."/>
            <person name="Iyer V.N."/>
            <person name="Pollard D.A."/>
            <person name="Sackton T.B."/>
            <person name="Larracuente A.M."/>
            <person name="Singh N.D."/>
            <person name="Abad J.P."/>
            <person name="Abt D.N."/>
            <person name="Adryan B."/>
            <person name="Aguade M."/>
            <person name="Akashi H."/>
            <person name="Anderson W.W."/>
            <person name="Aquadro C.F."/>
            <person name="Ardell D.H."/>
            <person name="Arguello R."/>
            <person name="Artieri C.G."/>
            <person name="Barbash D.A."/>
            <person name="Barker D."/>
            <person name="Barsanti P."/>
            <person name="Batterham P."/>
            <person name="Batzoglou S."/>
            <person name="Begun D."/>
            <person name="Bhutkar A."/>
            <person name="Blanco E."/>
            <person name="Bosak S.A."/>
            <person name="Bradley R.K."/>
            <person name="Brand A.D."/>
            <person name="Brent M.R."/>
            <person name="Brooks A.N."/>
            <person name="Brown R.H."/>
            <person name="Butlin R.K."/>
            <person name="Caggese C."/>
            <person name="Calvi B.R."/>
            <person name="Bernardo de Carvalho A."/>
            <person name="Caspi A."/>
            <person name="Castrezana S."/>
            <person name="Celniker S.E."/>
            <person name="Chang J.L."/>
            <person name="Chapple C."/>
            <person name="Chatterji S."/>
            <person name="Chinwalla A."/>
            <person name="Civetta A."/>
            <person name="Clifton S.W."/>
            <person name="Comeron J.M."/>
            <person name="Costello J.C."/>
            <person name="Coyne J.A."/>
            <person name="Daub J."/>
            <person name="David R.G."/>
            <person name="Delcher A.L."/>
            <person name="Delehaunty K."/>
            <person name="Do C.B."/>
            <person name="Ebling H."/>
            <person name="Edwards K."/>
            <person name="Eickbush T."/>
            <person name="Evans J.D."/>
            <person name="Filipski A."/>
            <person name="Findeiss S."/>
            <person name="Freyhult E."/>
            <person name="Fulton L."/>
            <person name="Fulton R."/>
            <person name="Garcia A.C."/>
            <person name="Gardiner A."/>
            <person name="Garfield D.A."/>
            <person name="Garvin B.E."/>
            <person name="Gibson G."/>
            <person name="Gilbert D."/>
            <person name="Gnerre S."/>
            <person name="Godfrey J."/>
            <person name="Good R."/>
            <person name="Gotea V."/>
            <person name="Gravely B."/>
            <person name="Greenberg A.J."/>
            <person name="Griffiths-Jones S."/>
            <person name="Gross S."/>
            <person name="Guigo R."/>
            <person name="Gustafson E.A."/>
            <person name="Haerty W."/>
            <person name="Hahn M.W."/>
            <person name="Halligan D.L."/>
            <person name="Halpern A.L."/>
            <person name="Halter G.M."/>
            <person name="Han M.V."/>
            <person name="Heger A."/>
            <person name="Hillier L."/>
            <person name="Hinrichs A.S."/>
            <person name="Holmes I."/>
            <person name="Hoskins R.A."/>
            <person name="Hubisz M.J."/>
            <person name="Hultmark D."/>
            <person name="Huntley M.A."/>
            <person name="Jaffe D.B."/>
            <person name="Jagadeeshan S."/>
            <person name="Jeck W.R."/>
            <person name="Johnson J."/>
            <person name="Jones C.D."/>
            <person name="Jordan W.C."/>
            <person name="Karpen G.H."/>
            <person name="Kataoka E."/>
            <person name="Keightley P.D."/>
            <person name="Kheradpour P."/>
            <person name="Kirkness E.F."/>
            <person name="Koerich L.B."/>
            <person name="Kristiansen K."/>
            <person name="Kudrna D."/>
            <person name="Kulathinal R.J."/>
            <person name="Kumar S."/>
            <person name="Kwok R."/>
            <person name="Lander E."/>
            <person name="Langley C.H."/>
            <person name="Lapoint R."/>
            <person name="Lazzaro B.P."/>
            <person name="Lee S.J."/>
            <person name="Levesque L."/>
            <person name="Li R."/>
            <person name="Lin C.F."/>
            <person name="Lin M.F."/>
            <person name="Lindblad-Toh K."/>
            <person name="Llopart A."/>
            <person name="Long M."/>
            <person name="Low L."/>
            <person name="Lozovsky E."/>
            <person name="Lu J."/>
            <person name="Luo M."/>
            <person name="Machado C.A."/>
            <person name="Makalowski W."/>
            <person name="Marzo M."/>
            <person name="Matsuda M."/>
            <person name="Matzkin L."/>
            <person name="McAllister B."/>
            <person name="McBride C.S."/>
            <person name="McKernan B."/>
            <person name="McKernan K."/>
            <person name="Mendez-Lago M."/>
            <person name="Minx P."/>
            <person name="Mollenhauer M.U."/>
            <person name="Montooth K."/>
            <person name="Mount S.M."/>
            <person name="Mu X."/>
            <person name="Myers E."/>
            <person name="Negre B."/>
            <person name="Newfeld S."/>
            <person name="Nielsen R."/>
            <person name="Noor M.A."/>
            <person name="O'Grady P."/>
            <person name="Pachter L."/>
            <person name="Papaceit M."/>
            <person name="Parisi M.J."/>
            <person name="Parisi M."/>
            <person name="Parts L."/>
            <person name="Pedersen J.S."/>
            <person name="Pesole G."/>
            <person name="Phillippy A.M."/>
            <person name="Ponting C.P."/>
            <person name="Pop M."/>
            <person name="Porcelli D."/>
            <person name="Powell J.R."/>
            <person name="Prohaska S."/>
            <person name="Pruitt K."/>
            <person name="Puig M."/>
            <person name="Quesneville H."/>
            <person name="Ram K.R."/>
            <person name="Rand D."/>
            <person name="Rasmussen M.D."/>
            <person name="Reed L.K."/>
            <person name="Reenan R."/>
            <person name="Reily A."/>
            <person name="Remington K.A."/>
            <person name="Rieger T.T."/>
            <person name="Ritchie M.G."/>
            <person name="Robin C."/>
            <person name="Rogers Y.H."/>
            <person name="Rohde C."/>
            <person name="Rozas J."/>
            <person name="Rubenfield M.J."/>
            <person name="Ruiz A."/>
            <person name="Russo S."/>
            <person name="Salzberg S.L."/>
            <person name="Sanchez-Gracia A."/>
            <person name="Saranga D.J."/>
            <person name="Sato H."/>
            <person name="Schaeffer S.W."/>
            <person name="Schatz M.C."/>
            <person name="Schlenke T."/>
            <person name="Schwartz R."/>
            <person name="Segarra C."/>
            <person name="Singh R.S."/>
            <person name="Sirot L."/>
            <person name="Sirota M."/>
            <person name="Sisneros N.B."/>
            <person name="Smith C.D."/>
            <person name="Smith T.F."/>
            <person name="Spieth J."/>
            <person name="Stage D.E."/>
            <person name="Stark A."/>
            <person name="Stephan W."/>
            <person name="Strausberg R.L."/>
            <person name="Strempel S."/>
            <person name="Sturgill D."/>
            <person name="Sutton G."/>
            <person name="Sutton G.G."/>
            <person name="Tao W."/>
            <person name="Teichmann S."/>
            <person name="Tobari Y.N."/>
            <person name="Tomimura Y."/>
            <person name="Tsolas J.M."/>
            <person name="Valente V.L."/>
            <person name="Venter E."/>
            <person name="Venter J.C."/>
            <person name="Vicario S."/>
            <person name="Vieira F.G."/>
            <person name="Vilella A.J."/>
            <person name="Villasante A."/>
            <person name="Walenz B."/>
            <person name="Wang J."/>
            <person name="Wasserman M."/>
            <person name="Watts T."/>
            <person name="Wilson D."/>
            <person name="Wilson R.K."/>
            <person name="Wing R.A."/>
            <person name="Wolfner M.F."/>
            <person name="Wong A."/>
            <person name="Wong G.K."/>
            <person name="Wu C.I."/>
            <person name="Wu G."/>
            <person name="Yamamoto D."/>
            <person name="Yang H.P."/>
            <person name="Yang S.P."/>
            <person name="Yorke J.A."/>
            <person name="Yoshida K."/>
            <person name="Zdobnov E."/>
            <person name="Zhang P."/>
            <person name="Zhang Y."/>
            <person name="Zimin A.V."/>
            <person name="Baldwin J."/>
            <person name="Abdouelleil A."/>
            <person name="Abdulkadir J."/>
            <person name="Abebe A."/>
            <person name="Abera B."/>
            <person name="Abreu J."/>
            <person name="Acer S.C."/>
            <person name="Aftuck L."/>
            <person name="Alexander A."/>
            <person name="An P."/>
            <person name="Anderson E."/>
            <person name="Anderson S."/>
            <person name="Arachi H."/>
            <person name="Azer M."/>
            <person name="Bachantsang P."/>
            <person name="Barry A."/>
            <person name="Bayul T."/>
            <person name="Berlin A."/>
            <person name="Bessette D."/>
            <person name="Bloom T."/>
            <person name="Blye J."/>
            <person name="Boguslavskiy L."/>
            <person name="Bonnet C."/>
            <person name="Boukhgalter B."/>
            <person name="Bourzgui I."/>
            <person name="Brown A."/>
            <person name="Cahill P."/>
            <person name="Channer S."/>
            <person name="Cheshatsang Y."/>
            <person name="Chuda L."/>
            <person name="Citroen M."/>
            <person name="Collymore A."/>
            <person name="Cooke P."/>
            <person name="Costello M."/>
            <person name="D'Aco K."/>
            <person name="Daza R."/>
            <person name="De Haan G."/>
            <person name="DeGray S."/>
            <person name="DeMaso C."/>
            <person name="Dhargay N."/>
            <person name="Dooley K."/>
            <person name="Dooley E."/>
            <person name="Doricent M."/>
            <person name="Dorje P."/>
            <person name="Dorjee K."/>
            <person name="Dupes A."/>
            <person name="Elong R."/>
            <person name="Falk J."/>
            <person name="Farina A."/>
            <person name="Faro S."/>
            <person name="Ferguson D."/>
            <person name="Fisher S."/>
            <person name="Foley C.D."/>
            <person name="Franke A."/>
            <person name="Friedrich D."/>
            <person name="Gadbois L."/>
            <person name="Gearin G."/>
            <person name="Gearin C.R."/>
            <person name="Giannoukos G."/>
            <person name="Goode T."/>
            <person name="Graham J."/>
            <person name="Grandbois E."/>
            <person name="Grewal S."/>
            <person name="Gyaltsen K."/>
            <person name="Hafez N."/>
            <person name="Hagos B."/>
            <person name="Hall J."/>
            <person name="Henson C."/>
            <person name="Hollinger A."/>
            <person name="Honan T."/>
            <person name="Huard M.D."/>
            <person name="Hughes L."/>
            <person name="Hurhula B."/>
            <person name="Husby M.E."/>
            <person name="Kamat A."/>
            <person name="Kanga B."/>
            <person name="Kashin S."/>
            <person name="Khazanovich D."/>
            <person name="Kisner P."/>
            <person name="Lance K."/>
            <person name="Lara M."/>
            <person name="Lee W."/>
            <person name="Lennon N."/>
            <person name="Letendre F."/>
            <person name="LeVine R."/>
            <person name="Lipovsky A."/>
            <person name="Liu X."/>
            <person name="Liu J."/>
            <person name="Liu S."/>
            <person name="Lokyitsang T."/>
            <person name="Lokyitsang Y."/>
            <person name="Lubonja R."/>
            <person name="Lui A."/>
            <person name="MacDonald P."/>
            <person name="Magnisalis V."/>
            <person name="Maru K."/>
            <person name="Matthews C."/>
            <person name="McCusker W."/>
            <person name="McDonough S."/>
            <person name="Mehta T."/>
            <person name="Meldrim J."/>
            <person name="Meneus L."/>
            <person name="Mihai O."/>
            <person name="Mihalev A."/>
            <person name="Mihova T."/>
            <person name="Mittelman R."/>
            <person name="Mlenga V."/>
            <person name="Montmayeur A."/>
            <person name="Mulrain L."/>
            <person name="Navidi A."/>
            <person name="Naylor J."/>
            <person name="Negash T."/>
            <person name="Nguyen T."/>
            <person name="Nguyen N."/>
            <person name="Nicol R."/>
            <person name="Norbu C."/>
            <person name="Norbu N."/>
            <person name="Novod N."/>
            <person name="O'Neill B."/>
            <person name="Osman S."/>
            <person name="Markiewicz E."/>
            <person name="Oyono O.L."/>
            <person name="Patti C."/>
            <person name="Phunkhang P."/>
            <person name="Pierre F."/>
            <person name="Priest M."/>
            <person name="Raghuraman S."/>
            <person name="Rege F."/>
            <person name="Reyes R."/>
            <person name="Rise C."/>
            <person name="Rogov P."/>
            <person name="Ross K."/>
            <person name="Ryan E."/>
            <person name="Settipalli S."/>
            <person name="Shea T."/>
            <person name="Sherpa N."/>
            <person name="Shi L."/>
            <person name="Shih D."/>
            <person name="Sparrow T."/>
            <person name="Spaulding J."/>
            <person name="Stalker J."/>
            <person name="Stange-Thomann N."/>
            <person name="Stavropoulos S."/>
            <person name="Stone C."/>
            <person name="Strader C."/>
            <person name="Tesfaye S."/>
            <person name="Thomson T."/>
            <person name="Thoulutsang Y."/>
            <person name="Thoulutsang D."/>
            <person name="Topham K."/>
            <person name="Topping I."/>
            <person name="Tsamla T."/>
            <person name="Vassiliev H."/>
            <person name="Vo A."/>
            <person name="Wangchuk T."/>
            <person name="Wangdi T."/>
            <person name="Weiand M."/>
            <person name="Wilkinson J."/>
            <person name="Wilson A."/>
            <person name="Yadav S."/>
            <person name="Young G."/>
            <person name="Yu Q."/>
            <person name="Zembek L."/>
            <person name="Zhong D."/>
            <person name="Zimmer A."/>
            <person name="Zwirko Z."/>
            <person name="Jaffe D.B."/>
            <person name="Alvarez P."/>
            <person name="Brockman W."/>
            <person name="Butler J."/>
            <person name="Chin C."/>
            <person name="Gnerre S."/>
            <person name="Grabherr M."/>
            <person name="Kleber M."/>
            <person name="Mauceli E."/>
            <person name="MacCallum I."/>
        </authorList>
    </citation>
    <scope>NUCLEOTIDE SEQUENCE [LARGE SCALE GENOMIC DNA]</scope>
    <source>
        <strain evidence="3">Tucson 15081-1352.22</strain>
    </source>
</reference>
<evidence type="ECO:0000313" key="2">
    <source>
        <dbReference type="EMBL" id="EDW12118.2"/>
    </source>
</evidence>
<sequence length="361" mass="43086">TVTVKDSQYIIWNKIVVAVKCLLLLHDIVHYLVLGLAIWICFSKVDNAEGQSYTMNLLIQGILLYVFRRILFFLHSEPDRKVMRHMLNEIFYITYTIEKKYGMKYHVEMSLLCVYSCKMCFMYIMLDALWHRFTFWIIFLYWILLEYCFLGYLIYQLLLLNWYRNLNYVLQRFLDNNRNESFISGRYHRRLLWLFKLYLRINNLHKFIQEKIAWFPAAIFLGIFSSIFNMTLMIQCIVYAEDDVDDKLYILMDGCLCPAVIPILNVLIIGICTDRIRSEELTMQQQIVLVSVLLFHKSDPHDFRLKVINSEYFSLIVSQKLEPLLNTIILDTICDRSFAFDYFFTAILTAISLLQYSVVED</sequence>
<keyword evidence="1" id="KW-1133">Transmembrane helix</keyword>
<dbReference type="HOGENOM" id="CLU_1054745_0_0_1"/>
<feature type="transmembrane region" description="Helical" evidence="1">
    <location>
        <begin position="21"/>
        <end position="45"/>
    </location>
</feature>
<feature type="non-terminal residue" evidence="2">
    <location>
        <position position="1"/>
    </location>
</feature>
<organism evidence="2 3">
    <name type="scientific">Drosophila mojavensis</name>
    <name type="common">Fruit fly</name>
    <dbReference type="NCBI Taxonomy" id="7230"/>
    <lineage>
        <taxon>Eukaryota</taxon>
        <taxon>Metazoa</taxon>
        <taxon>Ecdysozoa</taxon>
        <taxon>Arthropoda</taxon>
        <taxon>Hexapoda</taxon>
        <taxon>Insecta</taxon>
        <taxon>Pterygota</taxon>
        <taxon>Neoptera</taxon>
        <taxon>Endopterygota</taxon>
        <taxon>Diptera</taxon>
        <taxon>Brachycera</taxon>
        <taxon>Muscomorpha</taxon>
        <taxon>Ephydroidea</taxon>
        <taxon>Drosophilidae</taxon>
        <taxon>Drosophila</taxon>
    </lineage>
</organism>
<proteinExistence type="predicted"/>
<feature type="transmembrane region" description="Helical" evidence="1">
    <location>
        <begin position="212"/>
        <end position="234"/>
    </location>
</feature>
<dbReference type="eggNOG" id="ENOG502RTNY">
    <property type="taxonomic scope" value="Eukaryota"/>
</dbReference>
<accession>B4KFZ2</accession>
<evidence type="ECO:0008006" key="4">
    <source>
        <dbReference type="Google" id="ProtNLM"/>
    </source>
</evidence>
<name>B4KFZ2_DROMO</name>